<dbReference type="PANTHER" id="PTHR43811:SF19">
    <property type="entry name" value="39 KDA FK506-BINDING NUCLEAR PROTEIN"/>
    <property type="match status" value="1"/>
</dbReference>
<evidence type="ECO:0000256" key="3">
    <source>
        <dbReference type="ARBA" id="ARBA00023110"/>
    </source>
</evidence>
<feature type="domain" description="PPIase FKBP-type" evidence="7">
    <location>
        <begin position="35"/>
        <end position="128"/>
    </location>
</feature>
<dbReference type="GO" id="GO:0003755">
    <property type="term" value="F:peptidyl-prolyl cis-trans isomerase activity"/>
    <property type="evidence" value="ECO:0007669"/>
    <property type="project" value="UniProtKB-UniRule"/>
</dbReference>
<dbReference type="EC" id="5.2.1.8" evidence="6"/>
<dbReference type="EMBL" id="CP073078">
    <property type="protein sequence ID" value="QUD90781.1"/>
    <property type="molecule type" value="Genomic_DNA"/>
</dbReference>
<evidence type="ECO:0000256" key="4">
    <source>
        <dbReference type="ARBA" id="ARBA00023235"/>
    </source>
</evidence>
<dbReference type="InterPro" id="IPR001179">
    <property type="entry name" value="PPIase_FKBP_dom"/>
</dbReference>
<dbReference type="PANTHER" id="PTHR43811">
    <property type="entry name" value="FKBP-TYPE PEPTIDYL-PROLYL CIS-TRANS ISOMERASE FKPA"/>
    <property type="match status" value="1"/>
</dbReference>
<evidence type="ECO:0000256" key="1">
    <source>
        <dbReference type="ARBA" id="ARBA00000971"/>
    </source>
</evidence>
<evidence type="ECO:0000256" key="5">
    <source>
        <dbReference type="PROSITE-ProRule" id="PRU00277"/>
    </source>
</evidence>
<keyword evidence="3 5" id="KW-0697">Rotamase</keyword>
<dbReference type="PROSITE" id="PS50059">
    <property type="entry name" value="FKBP_PPIASE"/>
    <property type="match status" value="1"/>
</dbReference>
<sequence length="132" mass="13959">MAANAKAPGVVTLPDGLQYKIVASGPAGGPSPKAEDEVKVHYEGRLVGPPGKPMEGQVFDSSFQRNAPADFPRLGDLVPAWVEALQKMHPGDEWILFVPPKLGYGEDGAGPIPPNSVLIFRVRLIGVMPHAG</sequence>
<gene>
    <name evidence="8" type="ORF">KCG34_14250</name>
</gene>
<dbReference type="AlphaFoldDB" id="A0A975IYT1"/>
<keyword evidence="4 5" id="KW-0413">Isomerase</keyword>
<protein>
    <recommendedName>
        <fullName evidence="6">Peptidyl-prolyl cis-trans isomerase</fullName>
        <ecNumber evidence="6">5.2.1.8</ecNumber>
    </recommendedName>
</protein>
<accession>A0A975IYT1</accession>
<dbReference type="Gene3D" id="3.10.50.40">
    <property type="match status" value="1"/>
</dbReference>
<comment type="similarity">
    <text evidence="2 6">Belongs to the FKBP-type PPIase family.</text>
</comment>
<comment type="catalytic activity">
    <reaction evidence="1 5 6">
        <text>[protein]-peptidylproline (omega=180) = [protein]-peptidylproline (omega=0)</text>
        <dbReference type="Rhea" id="RHEA:16237"/>
        <dbReference type="Rhea" id="RHEA-COMP:10747"/>
        <dbReference type="Rhea" id="RHEA-COMP:10748"/>
        <dbReference type="ChEBI" id="CHEBI:83833"/>
        <dbReference type="ChEBI" id="CHEBI:83834"/>
        <dbReference type="EC" id="5.2.1.8"/>
    </reaction>
</comment>
<evidence type="ECO:0000256" key="2">
    <source>
        <dbReference type="ARBA" id="ARBA00006577"/>
    </source>
</evidence>
<proteinExistence type="inferred from homology"/>
<dbReference type="KEGG" id="caul:KCG34_14250"/>
<dbReference type="InterPro" id="IPR046357">
    <property type="entry name" value="PPIase_dom_sf"/>
</dbReference>
<dbReference type="SUPFAM" id="SSF54534">
    <property type="entry name" value="FKBP-like"/>
    <property type="match status" value="1"/>
</dbReference>
<keyword evidence="9" id="KW-1185">Reference proteome</keyword>
<evidence type="ECO:0000256" key="6">
    <source>
        <dbReference type="RuleBase" id="RU003915"/>
    </source>
</evidence>
<organism evidence="8 9">
    <name type="scientific">Phenylobacterium montanum</name>
    <dbReference type="NCBI Taxonomy" id="2823693"/>
    <lineage>
        <taxon>Bacteria</taxon>
        <taxon>Pseudomonadati</taxon>
        <taxon>Pseudomonadota</taxon>
        <taxon>Alphaproteobacteria</taxon>
        <taxon>Caulobacterales</taxon>
        <taxon>Caulobacteraceae</taxon>
        <taxon>Phenylobacterium</taxon>
    </lineage>
</organism>
<name>A0A975IYT1_9CAUL</name>
<evidence type="ECO:0000259" key="7">
    <source>
        <dbReference type="PROSITE" id="PS50059"/>
    </source>
</evidence>
<evidence type="ECO:0000313" key="8">
    <source>
        <dbReference type="EMBL" id="QUD90781.1"/>
    </source>
</evidence>
<dbReference type="Proteomes" id="UP000676409">
    <property type="component" value="Chromosome"/>
</dbReference>
<dbReference type="Pfam" id="PF00254">
    <property type="entry name" value="FKBP_C"/>
    <property type="match status" value="1"/>
</dbReference>
<evidence type="ECO:0000313" key="9">
    <source>
        <dbReference type="Proteomes" id="UP000676409"/>
    </source>
</evidence>
<reference evidence="8" key="1">
    <citation type="submission" date="2021-04" db="EMBL/GenBank/DDBJ databases">
        <title>The complete genome sequence of Caulobacter sp. S6.</title>
        <authorList>
            <person name="Tang Y."/>
            <person name="Ouyang W."/>
            <person name="Liu Q."/>
            <person name="Huang B."/>
            <person name="Guo Z."/>
            <person name="Lei P."/>
        </authorList>
    </citation>
    <scope>NUCLEOTIDE SEQUENCE</scope>
    <source>
        <strain evidence="8">S6</strain>
    </source>
</reference>